<accession>A0A0S3PUR5</accession>
<dbReference type="Gene3D" id="3.40.190.150">
    <property type="entry name" value="Bordetella uptake gene, domain 1"/>
    <property type="match status" value="1"/>
</dbReference>
<evidence type="ECO:0000313" key="4">
    <source>
        <dbReference type="Proteomes" id="UP000236884"/>
    </source>
</evidence>
<sequence>MSLVYRTAIVVALWAALASQHANAQPFPSRPVQIVNPSVPGSTTDILARALAAALSARLGQPFQVVNRAGGGGSLGTASVAHAMPDGYTLFFGATYVLTVLPAMRAVEAAYTSDSLTPICQTVSNAMVLAVRADSPFQTVNDLVEAARSAPGTIKYGHQGIGTIPNLAMEEFLDVSKLKIEAAASRSEGGALSELLAGTVDVAVVVQGTVVGRDVRILGIFTEERHPRFPEVPTIREQGFEVAPVSIGGLMAPAATPREVVTRLAAACEQAAKDPIYVEAARQVGQPDSYFANIATFRHRLNRDIDIKKKLLGRMELAK</sequence>
<feature type="chain" id="PRO_5006615705" evidence="2">
    <location>
        <begin position="25"/>
        <end position="319"/>
    </location>
</feature>
<dbReference type="PANTHER" id="PTHR42928:SF5">
    <property type="entry name" value="BLR1237 PROTEIN"/>
    <property type="match status" value="1"/>
</dbReference>
<protein>
    <submittedName>
        <fullName evidence="3">Tripartite tricarboxylate transporter family receptor</fullName>
    </submittedName>
</protein>
<gene>
    <name evidence="3" type="ORF">GJW-30_1_02244</name>
</gene>
<evidence type="ECO:0000256" key="1">
    <source>
        <dbReference type="ARBA" id="ARBA00006987"/>
    </source>
</evidence>
<dbReference type="KEGG" id="vgo:GJW-30_1_02244"/>
<dbReference type="PIRSF" id="PIRSF017082">
    <property type="entry name" value="YflP"/>
    <property type="match status" value="1"/>
</dbReference>
<feature type="signal peptide" evidence="2">
    <location>
        <begin position="1"/>
        <end position="24"/>
    </location>
</feature>
<proteinExistence type="inferred from homology"/>
<dbReference type="Proteomes" id="UP000236884">
    <property type="component" value="Chromosome"/>
</dbReference>
<dbReference type="SUPFAM" id="SSF53850">
    <property type="entry name" value="Periplasmic binding protein-like II"/>
    <property type="match status" value="1"/>
</dbReference>
<organism evidence="3 4">
    <name type="scientific">Variibacter gotjawalensis</name>
    <dbReference type="NCBI Taxonomy" id="1333996"/>
    <lineage>
        <taxon>Bacteria</taxon>
        <taxon>Pseudomonadati</taxon>
        <taxon>Pseudomonadota</taxon>
        <taxon>Alphaproteobacteria</taxon>
        <taxon>Hyphomicrobiales</taxon>
        <taxon>Nitrobacteraceae</taxon>
        <taxon>Variibacter</taxon>
    </lineage>
</organism>
<dbReference type="Pfam" id="PF03401">
    <property type="entry name" value="TctC"/>
    <property type="match status" value="1"/>
</dbReference>
<dbReference type="InterPro" id="IPR042100">
    <property type="entry name" value="Bug_dom1"/>
</dbReference>
<comment type="similarity">
    <text evidence="1">Belongs to the UPF0065 (bug) family.</text>
</comment>
<reference evidence="3 4" key="1">
    <citation type="submission" date="2015-08" db="EMBL/GenBank/DDBJ databases">
        <title>Investigation of the bacterial diversity of lava forest soil.</title>
        <authorList>
            <person name="Lee J.S."/>
        </authorList>
    </citation>
    <scope>NUCLEOTIDE SEQUENCE [LARGE SCALE GENOMIC DNA]</scope>
    <source>
        <strain evidence="3 4">GJW-30</strain>
    </source>
</reference>
<keyword evidence="4" id="KW-1185">Reference proteome</keyword>
<keyword evidence="2" id="KW-0732">Signal</keyword>
<dbReference type="PANTHER" id="PTHR42928">
    <property type="entry name" value="TRICARBOXYLATE-BINDING PROTEIN"/>
    <property type="match status" value="1"/>
</dbReference>
<dbReference type="Gene3D" id="3.40.190.10">
    <property type="entry name" value="Periplasmic binding protein-like II"/>
    <property type="match status" value="1"/>
</dbReference>
<evidence type="ECO:0000313" key="3">
    <source>
        <dbReference type="EMBL" id="BAT59711.1"/>
    </source>
</evidence>
<dbReference type="EMBL" id="AP014946">
    <property type="protein sequence ID" value="BAT59711.1"/>
    <property type="molecule type" value="Genomic_DNA"/>
</dbReference>
<dbReference type="CDD" id="cd07012">
    <property type="entry name" value="PBP2_Bug_TTT"/>
    <property type="match status" value="1"/>
</dbReference>
<dbReference type="AlphaFoldDB" id="A0A0S3PUR5"/>
<dbReference type="InterPro" id="IPR005064">
    <property type="entry name" value="BUG"/>
</dbReference>
<keyword evidence="3" id="KW-0675">Receptor</keyword>
<evidence type="ECO:0000256" key="2">
    <source>
        <dbReference type="SAM" id="SignalP"/>
    </source>
</evidence>
<name>A0A0S3PUR5_9BRAD</name>